<evidence type="ECO:0000313" key="4">
    <source>
        <dbReference type="EMBL" id="TDL22236.1"/>
    </source>
</evidence>
<dbReference type="InterPro" id="IPR029045">
    <property type="entry name" value="ClpP/crotonase-like_dom_sf"/>
</dbReference>
<dbReference type="FunFam" id="3.90.226.10:FF:000009">
    <property type="entry name" value="Carnitinyl-CoA dehydratase"/>
    <property type="match status" value="1"/>
</dbReference>
<evidence type="ECO:0000313" key="5">
    <source>
        <dbReference type="Proteomes" id="UP000294933"/>
    </source>
</evidence>
<dbReference type="InterPro" id="IPR001753">
    <property type="entry name" value="Enoyl-CoA_hydra/iso"/>
</dbReference>
<organism evidence="4 5">
    <name type="scientific">Rickenella mellea</name>
    <dbReference type="NCBI Taxonomy" id="50990"/>
    <lineage>
        <taxon>Eukaryota</taxon>
        <taxon>Fungi</taxon>
        <taxon>Dikarya</taxon>
        <taxon>Basidiomycota</taxon>
        <taxon>Agaricomycotina</taxon>
        <taxon>Agaricomycetes</taxon>
        <taxon>Hymenochaetales</taxon>
        <taxon>Rickenellaceae</taxon>
        <taxon>Rickenella</taxon>
    </lineage>
</organism>
<accession>A0A4Y7Q4L1</accession>
<dbReference type="OrthoDB" id="2018133at2759"/>
<name>A0A4Y7Q4L1_9AGAM</name>
<dbReference type="Gene3D" id="3.90.226.10">
    <property type="entry name" value="2-enoyl-CoA Hydratase, Chain A, domain 1"/>
    <property type="match status" value="1"/>
</dbReference>
<protein>
    <submittedName>
        <fullName evidence="4">ClpP/crotonase</fullName>
    </submittedName>
</protein>
<dbReference type="PANTHER" id="PTHR11941">
    <property type="entry name" value="ENOYL-COA HYDRATASE-RELATED"/>
    <property type="match status" value="1"/>
</dbReference>
<dbReference type="Proteomes" id="UP000294933">
    <property type="component" value="Unassembled WGS sequence"/>
</dbReference>
<comment type="similarity">
    <text evidence="1 3">Belongs to the enoyl-CoA hydratase/isomerase family.</text>
</comment>
<dbReference type="EMBL" id="ML170176">
    <property type="protein sequence ID" value="TDL22236.1"/>
    <property type="molecule type" value="Genomic_DNA"/>
</dbReference>
<evidence type="ECO:0000256" key="1">
    <source>
        <dbReference type="ARBA" id="ARBA00005254"/>
    </source>
</evidence>
<keyword evidence="2" id="KW-0456">Lyase</keyword>
<dbReference type="GO" id="GO:0006635">
    <property type="term" value="P:fatty acid beta-oxidation"/>
    <property type="evidence" value="ECO:0007669"/>
    <property type="project" value="TreeGrafter"/>
</dbReference>
<dbReference type="VEuPathDB" id="FungiDB:BD410DRAFT_788965"/>
<reference evidence="4 5" key="1">
    <citation type="submission" date="2018-06" db="EMBL/GenBank/DDBJ databases">
        <title>A transcriptomic atlas of mushroom development highlights an independent origin of complex multicellularity.</title>
        <authorList>
            <consortium name="DOE Joint Genome Institute"/>
            <person name="Krizsan K."/>
            <person name="Almasi E."/>
            <person name="Merenyi Z."/>
            <person name="Sahu N."/>
            <person name="Viragh M."/>
            <person name="Koszo T."/>
            <person name="Mondo S."/>
            <person name="Kiss B."/>
            <person name="Balint B."/>
            <person name="Kues U."/>
            <person name="Barry K."/>
            <person name="Hegedus J.C."/>
            <person name="Henrissat B."/>
            <person name="Johnson J."/>
            <person name="Lipzen A."/>
            <person name="Ohm R."/>
            <person name="Nagy I."/>
            <person name="Pangilinan J."/>
            <person name="Yan J."/>
            <person name="Xiong Y."/>
            <person name="Grigoriev I.V."/>
            <person name="Hibbett D.S."/>
            <person name="Nagy L.G."/>
        </authorList>
    </citation>
    <scope>NUCLEOTIDE SEQUENCE [LARGE SCALE GENOMIC DNA]</scope>
    <source>
        <strain evidence="4 5">SZMC22713</strain>
    </source>
</reference>
<keyword evidence="5" id="KW-1185">Reference proteome</keyword>
<dbReference type="GO" id="GO:0016836">
    <property type="term" value="F:hydro-lyase activity"/>
    <property type="evidence" value="ECO:0007669"/>
    <property type="project" value="UniProtKB-ARBA"/>
</dbReference>
<dbReference type="STRING" id="50990.A0A4Y7Q4L1"/>
<dbReference type="FunFam" id="1.10.12.10:FF:000001">
    <property type="entry name" value="Probable enoyl-CoA hydratase, mitochondrial"/>
    <property type="match status" value="1"/>
</dbReference>
<dbReference type="PANTHER" id="PTHR11941:SF54">
    <property type="entry name" value="ENOYL-COA HYDRATASE, MITOCHONDRIAL"/>
    <property type="match status" value="1"/>
</dbReference>
<dbReference type="AlphaFoldDB" id="A0A4Y7Q4L1"/>
<sequence>MSMLLVSRADRVGVITLNRPNARNALSNALIDELLEALKIFDIDPEVGAIVLTGGDSMFCAGADIKELKELTMVRAYMDRFLQKLNDGVATIRKPVLGAVNGYALGGGCELAMMCDILYAADNAVFGQVEVKIGTIPGAGGTQRLIRAIGKAKAMHLILTGDTFTAQEAEMAGLVAKVFPADRLLKDVIEIGQRISGFSSPVIAMAKEAVNEAQELGLTEGQRFERRLYHATFGLKDSKEGMNAFVEKRKPQWANE</sequence>
<dbReference type="InterPro" id="IPR014748">
    <property type="entry name" value="Enoyl-CoA_hydra_C"/>
</dbReference>
<gene>
    <name evidence="4" type="ORF">BD410DRAFT_788965</name>
</gene>
<evidence type="ECO:0000256" key="2">
    <source>
        <dbReference type="ARBA" id="ARBA00023239"/>
    </source>
</evidence>
<dbReference type="SUPFAM" id="SSF52096">
    <property type="entry name" value="ClpP/crotonase"/>
    <property type="match status" value="1"/>
</dbReference>
<dbReference type="PROSITE" id="PS00166">
    <property type="entry name" value="ENOYL_COA_HYDRATASE"/>
    <property type="match status" value="1"/>
</dbReference>
<proteinExistence type="inferred from homology"/>
<dbReference type="CDD" id="cd06558">
    <property type="entry name" value="crotonase-like"/>
    <property type="match status" value="1"/>
</dbReference>
<evidence type="ECO:0000256" key="3">
    <source>
        <dbReference type="RuleBase" id="RU003707"/>
    </source>
</evidence>
<dbReference type="GO" id="GO:0005739">
    <property type="term" value="C:mitochondrion"/>
    <property type="evidence" value="ECO:0007669"/>
    <property type="project" value="TreeGrafter"/>
</dbReference>
<dbReference type="InterPro" id="IPR018376">
    <property type="entry name" value="Enoyl-CoA_hyd/isom_CS"/>
</dbReference>
<dbReference type="Gene3D" id="1.10.12.10">
    <property type="entry name" value="Lyase 2-enoyl-coa Hydratase, Chain A, domain 2"/>
    <property type="match status" value="1"/>
</dbReference>
<dbReference type="Pfam" id="PF00378">
    <property type="entry name" value="ECH_1"/>
    <property type="match status" value="1"/>
</dbReference>